<protein>
    <submittedName>
        <fullName evidence="1">Uncharacterized protein</fullName>
    </submittedName>
</protein>
<accession>A0A699XUF5</accession>
<dbReference type="AlphaFoldDB" id="A0A699XUF5"/>
<comment type="caution">
    <text evidence="1">The sequence shown here is derived from an EMBL/GenBank/DDBJ whole genome shotgun (WGS) entry which is preliminary data.</text>
</comment>
<name>A0A699XUF5_TANCI</name>
<organism evidence="1">
    <name type="scientific">Tanacetum cinerariifolium</name>
    <name type="common">Dalmatian daisy</name>
    <name type="synonym">Chrysanthemum cinerariifolium</name>
    <dbReference type="NCBI Taxonomy" id="118510"/>
    <lineage>
        <taxon>Eukaryota</taxon>
        <taxon>Viridiplantae</taxon>
        <taxon>Streptophyta</taxon>
        <taxon>Embryophyta</taxon>
        <taxon>Tracheophyta</taxon>
        <taxon>Spermatophyta</taxon>
        <taxon>Magnoliopsida</taxon>
        <taxon>eudicotyledons</taxon>
        <taxon>Gunneridae</taxon>
        <taxon>Pentapetalae</taxon>
        <taxon>asterids</taxon>
        <taxon>campanulids</taxon>
        <taxon>Asterales</taxon>
        <taxon>Asteraceae</taxon>
        <taxon>Asteroideae</taxon>
        <taxon>Anthemideae</taxon>
        <taxon>Anthemidinae</taxon>
        <taxon>Tanacetum</taxon>
    </lineage>
</organism>
<reference evidence="1" key="1">
    <citation type="journal article" date="2019" name="Sci. Rep.">
        <title>Draft genome of Tanacetum cinerariifolium, the natural source of mosquito coil.</title>
        <authorList>
            <person name="Yamashiro T."/>
            <person name="Shiraishi A."/>
            <person name="Satake H."/>
            <person name="Nakayama K."/>
        </authorList>
    </citation>
    <scope>NUCLEOTIDE SEQUENCE</scope>
</reference>
<feature type="non-terminal residue" evidence="1">
    <location>
        <position position="1"/>
    </location>
</feature>
<gene>
    <name evidence="1" type="ORF">Tci_935554</name>
</gene>
<sequence length="32" mass="3694">GRTIQDAEKFEQLVDHLHLSHTPEVRIPPSDK</sequence>
<dbReference type="EMBL" id="BKCJ011983988">
    <property type="protein sequence ID" value="GFD63585.1"/>
    <property type="molecule type" value="Genomic_DNA"/>
</dbReference>
<evidence type="ECO:0000313" key="1">
    <source>
        <dbReference type="EMBL" id="GFD63585.1"/>
    </source>
</evidence>
<proteinExistence type="predicted"/>